<evidence type="ECO:0000256" key="1">
    <source>
        <dbReference type="ARBA" id="ARBA00001933"/>
    </source>
</evidence>
<evidence type="ECO:0000313" key="8">
    <source>
        <dbReference type="Proteomes" id="UP000014136"/>
    </source>
</evidence>
<evidence type="ECO:0000256" key="3">
    <source>
        <dbReference type="ARBA" id="ARBA00022898"/>
    </source>
</evidence>
<comment type="similarity">
    <text evidence="5">Belongs to the class-II pyridoxal-phosphate-dependent aminotransferase family. MalY/PatB cystathionine beta-lyase subfamily.</text>
</comment>
<comment type="caution">
    <text evidence="7">The sequence shown here is derived from an EMBL/GenBank/DDBJ whole genome shotgun (WGS) entry which is preliminary data.</text>
</comment>
<sequence>MNTFDTTISRKNTNSVKWDIPEKKYHQNDLLPFWIADMDFHVLPAVQNAFQEYIKQGVLGYTYFPQELFEAVIQWQATQHHYHLQKEEILFHSGVVPSIALAIQAFTQPNDAILIHDPVYPPFASVVKANHRKLVRNQLIEKEQFQIDFDRFEELIIEEKVKLFILCNPHNPGGRVWQSDELYHMGRICQKHQVLVVSDEIHQDLVFAPNLFTTYHNVDASFSDHSLVLTSATKTFNLAGIKHSMVFIKNPDLRQKFSMLQKQLYQNEINTFGMIGTQAAYQHGTRWLTDLLVYIEENIQFTLTFLKQHLPQVTCMQPQATYLLWLDFSAYGLTNSQLNKKMIEEAGVVLNAGITFGSMGDQHMRLNVACPRKNLEEGLKRIAKVF</sequence>
<keyword evidence="4" id="KW-0456">Lyase</keyword>
<dbReference type="eggNOG" id="COG1168">
    <property type="taxonomic scope" value="Bacteria"/>
</dbReference>
<proteinExistence type="inferred from homology"/>
<gene>
    <name evidence="7" type="ORF">OMQ_02048</name>
</gene>
<organism evidence="7 8">
    <name type="scientific">Enterococcus saccharolyticus subsp. saccharolyticus ATCC 43076</name>
    <dbReference type="NCBI Taxonomy" id="1139996"/>
    <lineage>
        <taxon>Bacteria</taxon>
        <taxon>Bacillati</taxon>
        <taxon>Bacillota</taxon>
        <taxon>Bacilli</taxon>
        <taxon>Lactobacillales</taxon>
        <taxon>Enterococcaceae</taxon>
        <taxon>Enterococcus</taxon>
    </lineage>
</organism>
<dbReference type="AlphaFoldDB" id="S0JET5"/>
<dbReference type="EC" id="4.4.1.13" evidence="2"/>
<dbReference type="RefSeq" id="WP_016175810.1">
    <property type="nucleotide sequence ID" value="NZ_KE136390.1"/>
</dbReference>
<dbReference type="GO" id="GO:0047804">
    <property type="term" value="F:cysteine-S-conjugate beta-lyase activity"/>
    <property type="evidence" value="ECO:0007669"/>
    <property type="project" value="UniProtKB-EC"/>
</dbReference>
<dbReference type="EMBL" id="AHYT01000010">
    <property type="protein sequence ID" value="EOT26273.1"/>
    <property type="molecule type" value="Genomic_DNA"/>
</dbReference>
<dbReference type="Proteomes" id="UP000014136">
    <property type="component" value="Unassembled WGS sequence"/>
</dbReference>
<dbReference type="STRING" id="41997.RV16_GL001371"/>
<accession>S0JET5</accession>
<keyword evidence="3" id="KW-0663">Pyridoxal phosphate</keyword>
<dbReference type="NCBIfam" id="TIGR04350">
    <property type="entry name" value="C_S_lyase_PatB"/>
    <property type="match status" value="1"/>
</dbReference>
<comment type="cofactor">
    <cofactor evidence="1">
        <name>pyridoxal 5'-phosphate</name>
        <dbReference type="ChEBI" id="CHEBI:597326"/>
    </cofactor>
</comment>
<dbReference type="Gene3D" id="3.90.1150.10">
    <property type="entry name" value="Aspartate Aminotransferase, domain 1"/>
    <property type="match status" value="1"/>
</dbReference>
<dbReference type="InterPro" id="IPR051798">
    <property type="entry name" value="Class-II_PLP-Dep_Aminotrans"/>
</dbReference>
<dbReference type="Pfam" id="PF00155">
    <property type="entry name" value="Aminotran_1_2"/>
    <property type="match status" value="1"/>
</dbReference>
<dbReference type="PATRIC" id="fig|1139996.3.peg.2012"/>
<evidence type="ECO:0000256" key="4">
    <source>
        <dbReference type="ARBA" id="ARBA00023239"/>
    </source>
</evidence>
<dbReference type="InterPro" id="IPR004839">
    <property type="entry name" value="Aminotransferase_I/II_large"/>
</dbReference>
<dbReference type="Gene3D" id="3.40.640.10">
    <property type="entry name" value="Type I PLP-dependent aspartate aminotransferase-like (Major domain)"/>
    <property type="match status" value="1"/>
</dbReference>
<dbReference type="SUPFAM" id="SSF53383">
    <property type="entry name" value="PLP-dependent transferases"/>
    <property type="match status" value="1"/>
</dbReference>
<dbReference type="HOGENOM" id="CLU_017584_15_0_9"/>
<dbReference type="InterPro" id="IPR027619">
    <property type="entry name" value="C-S_lyase_PatB-like"/>
</dbReference>
<dbReference type="PANTHER" id="PTHR43525:SF1">
    <property type="entry name" value="PROTEIN MALY"/>
    <property type="match status" value="1"/>
</dbReference>
<evidence type="ECO:0000256" key="5">
    <source>
        <dbReference type="ARBA" id="ARBA00037974"/>
    </source>
</evidence>
<name>S0JET5_9ENTE</name>
<keyword evidence="8" id="KW-1185">Reference proteome</keyword>
<dbReference type="InterPro" id="IPR015422">
    <property type="entry name" value="PyrdxlP-dep_Trfase_small"/>
</dbReference>
<feature type="domain" description="Aminotransferase class I/classII large" evidence="6">
    <location>
        <begin position="36"/>
        <end position="382"/>
    </location>
</feature>
<dbReference type="OrthoDB" id="9802872at2"/>
<dbReference type="PANTHER" id="PTHR43525">
    <property type="entry name" value="PROTEIN MALY"/>
    <property type="match status" value="1"/>
</dbReference>
<evidence type="ECO:0000256" key="2">
    <source>
        <dbReference type="ARBA" id="ARBA00012224"/>
    </source>
</evidence>
<protein>
    <recommendedName>
        <fullName evidence="2">cysteine-S-conjugate beta-lyase</fullName>
        <ecNumber evidence="2">4.4.1.13</ecNumber>
    </recommendedName>
</protein>
<dbReference type="InterPro" id="IPR015421">
    <property type="entry name" value="PyrdxlP-dep_Trfase_major"/>
</dbReference>
<dbReference type="InterPro" id="IPR015424">
    <property type="entry name" value="PyrdxlP-dep_Trfase"/>
</dbReference>
<evidence type="ECO:0000313" key="7">
    <source>
        <dbReference type="EMBL" id="EOT26273.1"/>
    </source>
</evidence>
<dbReference type="CDD" id="cd00609">
    <property type="entry name" value="AAT_like"/>
    <property type="match status" value="1"/>
</dbReference>
<evidence type="ECO:0000259" key="6">
    <source>
        <dbReference type="Pfam" id="PF00155"/>
    </source>
</evidence>
<reference evidence="7 8" key="1">
    <citation type="submission" date="2013-03" db="EMBL/GenBank/DDBJ databases">
        <title>The Genome Sequence of Enterococcus saccharolyticus ATCC_43076 (Illumina only assembly).</title>
        <authorList>
            <consortium name="The Broad Institute Genomics Platform"/>
            <consortium name="The Broad Institute Genome Sequencing Center for Infectious Disease"/>
            <person name="Earl A."/>
            <person name="Russ C."/>
            <person name="Gilmore M."/>
            <person name="Surin D."/>
            <person name="Walker B."/>
            <person name="Young S."/>
            <person name="Zeng Q."/>
            <person name="Gargeya S."/>
            <person name="Fitzgerald M."/>
            <person name="Haas B."/>
            <person name="Abouelleil A."/>
            <person name="Allen A.W."/>
            <person name="Alvarado L."/>
            <person name="Arachchi H.M."/>
            <person name="Berlin A.M."/>
            <person name="Chapman S.B."/>
            <person name="Gainer-Dewar J."/>
            <person name="Goldberg J."/>
            <person name="Griggs A."/>
            <person name="Gujja S."/>
            <person name="Hansen M."/>
            <person name="Howarth C."/>
            <person name="Imamovic A."/>
            <person name="Ireland A."/>
            <person name="Larimer J."/>
            <person name="McCowan C."/>
            <person name="Murphy C."/>
            <person name="Pearson M."/>
            <person name="Poon T.W."/>
            <person name="Priest M."/>
            <person name="Roberts A."/>
            <person name="Saif S."/>
            <person name="Shea T."/>
            <person name="Sisk P."/>
            <person name="Sykes S."/>
            <person name="Wortman J."/>
            <person name="Nusbaum C."/>
            <person name="Birren B."/>
        </authorList>
    </citation>
    <scope>NUCLEOTIDE SEQUENCE [LARGE SCALE GENOMIC DNA]</scope>
    <source>
        <strain evidence="7 8">ATCC 43076</strain>
    </source>
</reference>
<dbReference type="GO" id="GO:0030170">
    <property type="term" value="F:pyridoxal phosphate binding"/>
    <property type="evidence" value="ECO:0007669"/>
    <property type="project" value="InterPro"/>
</dbReference>